<evidence type="ECO:0000256" key="1">
    <source>
        <dbReference type="SAM" id="MobiDB-lite"/>
    </source>
</evidence>
<name>A0A1I0G9A0_9BACI</name>
<feature type="compositionally biased region" description="Polar residues" evidence="1">
    <location>
        <begin position="75"/>
        <end position="93"/>
    </location>
</feature>
<accession>A0A1I0G9A0</accession>
<organism evidence="2 3">
    <name type="scientific">Oceanobacillus limi</name>
    <dbReference type="NCBI Taxonomy" id="930131"/>
    <lineage>
        <taxon>Bacteria</taxon>
        <taxon>Bacillati</taxon>
        <taxon>Bacillota</taxon>
        <taxon>Bacilli</taxon>
        <taxon>Bacillales</taxon>
        <taxon>Bacillaceae</taxon>
        <taxon>Oceanobacillus</taxon>
    </lineage>
</organism>
<dbReference type="Proteomes" id="UP000198618">
    <property type="component" value="Unassembled WGS sequence"/>
</dbReference>
<gene>
    <name evidence="2" type="ORF">SAMN05216389_12013</name>
</gene>
<dbReference type="OrthoDB" id="2456662at2"/>
<evidence type="ECO:0000313" key="2">
    <source>
        <dbReference type="EMBL" id="SET67439.1"/>
    </source>
</evidence>
<sequence>MNNRGMMTSLLTVGAAGAAIYGIRKGIQNGTFQRLPQQLTNAMNSQTVQQMTQPIQNMMNNTGQQNQGQQDMGMLSTSDQSVQEQMTNDTKQW</sequence>
<dbReference type="AlphaFoldDB" id="A0A1I0G9A0"/>
<proteinExistence type="predicted"/>
<keyword evidence="3" id="KW-1185">Reference proteome</keyword>
<dbReference type="RefSeq" id="WP_090871907.1">
    <property type="nucleotide sequence ID" value="NZ_FOHE01000020.1"/>
</dbReference>
<reference evidence="2 3" key="1">
    <citation type="submission" date="2016-10" db="EMBL/GenBank/DDBJ databases">
        <authorList>
            <person name="de Groot N.N."/>
        </authorList>
    </citation>
    <scope>NUCLEOTIDE SEQUENCE [LARGE SCALE GENOMIC DNA]</scope>
    <source>
        <strain evidence="2 3">IBRC-M 10780</strain>
    </source>
</reference>
<protein>
    <submittedName>
        <fullName evidence="2">Uncharacterized protein</fullName>
    </submittedName>
</protein>
<feature type="region of interest" description="Disordered" evidence="1">
    <location>
        <begin position="58"/>
        <end position="93"/>
    </location>
</feature>
<feature type="compositionally biased region" description="Low complexity" evidence="1">
    <location>
        <begin position="58"/>
        <end position="74"/>
    </location>
</feature>
<evidence type="ECO:0000313" key="3">
    <source>
        <dbReference type="Proteomes" id="UP000198618"/>
    </source>
</evidence>
<dbReference type="EMBL" id="FOHE01000020">
    <property type="protein sequence ID" value="SET67439.1"/>
    <property type="molecule type" value="Genomic_DNA"/>
</dbReference>